<dbReference type="EMBL" id="QUBR01000002">
    <property type="protein sequence ID" value="REK70129.1"/>
    <property type="molecule type" value="Genomic_DNA"/>
</dbReference>
<feature type="signal peptide" evidence="1">
    <location>
        <begin position="1"/>
        <end position="21"/>
    </location>
</feature>
<evidence type="ECO:0000313" key="2">
    <source>
        <dbReference type="EMBL" id="REK70129.1"/>
    </source>
</evidence>
<feature type="chain" id="PRO_5038906259" description="DUF3558 domain-containing protein" evidence="1">
    <location>
        <begin position="22"/>
        <end position="186"/>
    </location>
</feature>
<keyword evidence="3" id="KW-1185">Reference proteome</keyword>
<name>A0A371P2G0_9ACTN</name>
<organism evidence="2 3">
    <name type="scientific">Aeromicrobium endophyticum</name>
    <dbReference type="NCBI Taxonomy" id="2292704"/>
    <lineage>
        <taxon>Bacteria</taxon>
        <taxon>Bacillati</taxon>
        <taxon>Actinomycetota</taxon>
        <taxon>Actinomycetes</taxon>
        <taxon>Propionibacteriales</taxon>
        <taxon>Nocardioidaceae</taxon>
        <taxon>Aeromicrobium</taxon>
    </lineage>
</organism>
<evidence type="ECO:0000256" key="1">
    <source>
        <dbReference type="SAM" id="SignalP"/>
    </source>
</evidence>
<sequence>MRAPMKAVRVGVAVGAIIVLAGCEGSADDEPAPSPTPTVSAGAYCGLVSTDLAQSLLGKGVTVTGDLVTAAPGAGSLECKIKGDSDGPSAITVVVDPDTGRPTPQSVDTEGCTPITVEGWGPVTSCPSDTSVTLPAYPPTEGRFIRVTVRLDEPGAQLSATDEQLQEMTDAAVLVAKDVNTRLDQF</sequence>
<protein>
    <recommendedName>
        <fullName evidence="4">DUF3558 domain-containing protein</fullName>
    </recommendedName>
</protein>
<dbReference type="PROSITE" id="PS51257">
    <property type="entry name" value="PROKAR_LIPOPROTEIN"/>
    <property type="match status" value="1"/>
</dbReference>
<gene>
    <name evidence="2" type="ORF">DX116_13230</name>
</gene>
<evidence type="ECO:0008006" key="4">
    <source>
        <dbReference type="Google" id="ProtNLM"/>
    </source>
</evidence>
<keyword evidence="1" id="KW-0732">Signal</keyword>
<evidence type="ECO:0000313" key="3">
    <source>
        <dbReference type="Proteomes" id="UP000265581"/>
    </source>
</evidence>
<accession>A0A371P2G0</accession>
<comment type="caution">
    <text evidence="2">The sequence shown here is derived from an EMBL/GenBank/DDBJ whole genome shotgun (WGS) entry which is preliminary data.</text>
</comment>
<dbReference type="AlphaFoldDB" id="A0A371P2G0"/>
<reference evidence="2 3" key="1">
    <citation type="submission" date="2018-08" db="EMBL/GenBank/DDBJ databases">
        <title>Aeromicrobium sp. M2KJ-4, whole genome shotgun sequence.</title>
        <authorList>
            <person name="Tuo L."/>
        </authorList>
    </citation>
    <scope>NUCLEOTIDE SEQUENCE [LARGE SCALE GENOMIC DNA]</scope>
    <source>
        <strain evidence="2 3">M2KJ-4</strain>
    </source>
</reference>
<proteinExistence type="predicted"/>
<dbReference type="Proteomes" id="UP000265581">
    <property type="component" value="Unassembled WGS sequence"/>
</dbReference>